<protein>
    <submittedName>
        <fullName evidence="4">CDP-diacylglycerol--glycerol-3-phosphate 3-phosphatidyltransferase (PgsA)</fullName>
    </submittedName>
</protein>
<dbReference type="GO" id="GO:0008654">
    <property type="term" value="P:phospholipid biosynthetic process"/>
    <property type="evidence" value="ECO:0007669"/>
    <property type="project" value="InterPro"/>
</dbReference>
<dbReference type="InterPro" id="IPR043130">
    <property type="entry name" value="CDP-OH_PTrfase_TM_dom"/>
</dbReference>
<evidence type="ECO:0000256" key="2">
    <source>
        <dbReference type="RuleBase" id="RU003750"/>
    </source>
</evidence>
<accession>G7VGF8</accession>
<sequence length="186" mass="20616">MVLERLRKRINLDALGRYIPVNPNVLTLLSVLAAWGGVLPVWLSAAPPWLFIAASGVLDVLDGAVARSSGRASRRGAFIDSYLDRYTDAAYILYFWNYVDHLAAFLALLGTFAISYARCRGESLGVEVRGVGFMERGERVLYLLALSLVLGFFPQLVNPLMYLYTLLVNSAAAYRGYAVFKKLKLS</sequence>
<keyword evidence="5" id="KW-1185">Reference proteome</keyword>
<keyword evidence="3" id="KW-0812">Transmembrane</keyword>
<evidence type="ECO:0000256" key="3">
    <source>
        <dbReference type="SAM" id="Phobius"/>
    </source>
</evidence>
<dbReference type="OrthoDB" id="9904at2157"/>
<evidence type="ECO:0000313" key="5">
    <source>
        <dbReference type="Proteomes" id="UP000005867"/>
    </source>
</evidence>
<dbReference type="PROSITE" id="PS00379">
    <property type="entry name" value="CDP_ALCOHOL_P_TRANSF"/>
    <property type="match status" value="1"/>
</dbReference>
<dbReference type="eggNOG" id="arCOG00670">
    <property type="taxonomic scope" value="Archaea"/>
</dbReference>
<reference evidence="4 5" key="1">
    <citation type="journal article" date="2012" name="J. Bacteriol.">
        <title>Complete genome sequence of strain 1860, a crenarchaeon of the genus pyrobaculum able to grow with various electron acceptors.</title>
        <authorList>
            <person name="Mardanov A.V."/>
            <person name="Gumerov V.M."/>
            <person name="Slobodkina G.B."/>
            <person name="Beletsky A.V."/>
            <person name="Bonch-Osmolovskaya E.A."/>
            <person name="Ravin N.V."/>
            <person name="Skryabin K.G."/>
        </authorList>
    </citation>
    <scope>NUCLEOTIDE SEQUENCE [LARGE SCALE GENOMIC DNA]</scope>
    <source>
        <strain evidence="4 5">1860</strain>
    </source>
</reference>
<proteinExistence type="inferred from homology"/>
<organism evidence="4 5">
    <name type="scientific">Pyrobaculum ferrireducens</name>
    <dbReference type="NCBI Taxonomy" id="1104324"/>
    <lineage>
        <taxon>Archaea</taxon>
        <taxon>Thermoproteota</taxon>
        <taxon>Thermoprotei</taxon>
        <taxon>Thermoproteales</taxon>
        <taxon>Thermoproteaceae</taxon>
        <taxon>Pyrobaculum</taxon>
    </lineage>
</organism>
<dbReference type="Pfam" id="PF01066">
    <property type="entry name" value="CDP-OH_P_transf"/>
    <property type="match status" value="1"/>
</dbReference>
<keyword evidence="3" id="KW-0472">Membrane</keyword>
<keyword evidence="1 2" id="KW-0808">Transferase</keyword>
<comment type="similarity">
    <text evidence="2">Belongs to the CDP-alcohol phosphatidyltransferase class-I family.</text>
</comment>
<dbReference type="BioCyc" id="PSP1104324:GJSN-404-MONOMER"/>
<feature type="transmembrane region" description="Helical" evidence="3">
    <location>
        <begin position="21"/>
        <end position="43"/>
    </location>
</feature>
<dbReference type="GO" id="GO:0016020">
    <property type="term" value="C:membrane"/>
    <property type="evidence" value="ECO:0007669"/>
    <property type="project" value="InterPro"/>
</dbReference>
<dbReference type="Gene3D" id="1.20.120.1760">
    <property type="match status" value="1"/>
</dbReference>
<feature type="transmembrane region" description="Helical" evidence="3">
    <location>
        <begin position="102"/>
        <end position="119"/>
    </location>
</feature>
<keyword evidence="3" id="KW-1133">Transmembrane helix</keyword>
<feature type="transmembrane region" description="Helical" evidence="3">
    <location>
        <begin position="140"/>
        <end position="156"/>
    </location>
</feature>
<dbReference type="InterPro" id="IPR048254">
    <property type="entry name" value="CDP_ALCOHOL_P_TRANSF_CS"/>
</dbReference>
<evidence type="ECO:0000256" key="1">
    <source>
        <dbReference type="ARBA" id="ARBA00022679"/>
    </source>
</evidence>
<gene>
    <name evidence="4" type="ORF">P186_0415</name>
</gene>
<dbReference type="InterPro" id="IPR000462">
    <property type="entry name" value="CDP-OH_P_trans"/>
</dbReference>
<dbReference type="GO" id="GO:0016780">
    <property type="term" value="F:phosphotransferase activity, for other substituted phosphate groups"/>
    <property type="evidence" value="ECO:0007669"/>
    <property type="project" value="InterPro"/>
</dbReference>
<dbReference type="Proteomes" id="UP000005867">
    <property type="component" value="Chromosome"/>
</dbReference>
<dbReference type="KEGG" id="pyr:P186_0415"/>
<dbReference type="HOGENOM" id="CLU_080384_1_0_2"/>
<dbReference type="EMBL" id="CP003098">
    <property type="protein sequence ID" value="AET31869.1"/>
    <property type="molecule type" value="Genomic_DNA"/>
</dbReference>
<dbReference type="RefSeq" id="WP_014287697.1">
    <property type="nucleotide sequence ID" value="NC_016645.1"/>
</dbReference>
<dbReference type="AlphaFoldDB" id="G7VGF8"/>
<dbReference type="GeneID" id="11594680"/>
<dbReference type="STRING" id="1104324.P186_0415"/>
<evidence type="ECO:0000313" key="4">
    <source>
        <dbReference type="EMBL" id="AET31869.1"/>
    </source>
</evidence>
<name>G7VGF8_9CREN</name>